<protein>
    <recommendedName>
        <fullName evidence="4">Defence against restriction A N-terminal domain-containing protein</fullName>
    </recommendedName>
</protein>
<dbReference type="RefSeq" id="WP_367879402.1">
    <property type="nucleotide sequence ID" value="NZ_JBFNXX010000019.1"/>
</dbReference>
<evidence type="ECO:0008006" key="4">
    <source>
        <dbReference type="Google" id="ProtNLM"/>
    </source>
</evidence>
<evidence type="ECO:0000313" key="2">
    <source>
        <dbReference type="EMBL" id="MEW9921705.1"/>
    </source>
</evidence>
<keyword evidence="3" id="KW-1185">Reference proteome</keyword>
<dbReference type="Proteomes" id="UP001556098">
    <property type="component" value="Unassembled WGS sequence"/>
</dbReference>
<evidence type="ECO:0000256" key="1">
    <source>
        <dbReference type="SAM" id="MobiDB-lite"/>
    </source>
</evidence>
<gene>
    <name evidence="2" type="ORF">AB2B41_19020</name>
</gene>
<evidence type="ECO:0000313" key="3">
    <source>
        <dbReference type="Proteomes" id="UP001556098"/>
    </source>
</evidence>
<dbReference type="EMBL" id="JBFNXX010000019">
    <property type="protein sequence ID" value="MEW9921705.1"/>
    <property type="molecule type" value="Genomic_DNA"/>
</dbReference>
<feature type="region of interest" description="Disordered" evidence="1">
    <location>
        <begin position="294"/>
        <end position="315"/>
    </location>
</feature>
<reference evidence="2 3" key="1">
    <citation type="submission" date="2024-07" db="EMBL/GenBank/DDBJ databases">
        <title>Marimonas sp.nov., isolated from tidal-flat sediment.</title>
        <authorList>
            <person name="Jayan J.N."/>
            <person name="Lee S.S."/>
        </authorList>
    </citation>
    <scope>NUCLEOTIDE SEQUENCE [LARGE SCALE GENOMIC DNA]</scope>
    <source>
        <strain evidence="2 3">MJW-29</strain>
    </source>
</reference>
<name>A0ABV3RRW5_9RHOB</name>
<feature type="region of interest" description="Disordered" evidence="1">
    <location>
        <begin position="206"/>
        <end position="226"/>
    </location>
</feature>
<sequence length="530" mass="56174">MAYAPIKPEDLKKLIKMAKNRPMNFAFNPGSKGDDLLIVDKIQAPEKIARIAKKEGPENKVASGTFEIEGRELTVKAAQTLPEFGKKFRKHLKLIGFTFGVTVYDADGSLIESHQPEDVEDAAQADIRTTEAPPGNQPAETAREPDQRTAVAERLRGLQGPISALGAEGATLKKAVALVIGLLKQGDVDKATRALARVEEGLAKAQAAGAERAPDNTSAAPPGAPDQKALVARAGAVKKTLEQLQGASAEGVKKDLVQALALLKSQDYAGAEVRLAAAEEALNAQAAPIAEDDLNDQQAESAAAALPEDEDDQENAAAQTVAEWEAVVGPLQAEVDAAMVAGHGDLDAINRAFGFAISQAEAGNHASALKAAESARALLTEAAGTAQNARVSEAEAALPDNAVAYRKSRQDWINTRNGLYADLVKLQMVITAKAREIGGLEDIAQNASVLVEYLDDLDNSLEDTLNRLLETPDGLEREALKKEAITIITNYRGTLDDEFFRAVDQNGFTDTRIRGRALDALSGVETALAA</sequence>
<proteinExistence type="predicted"/>
<feature type="region of interest" description="Disordered" evidence="1">
    <location>
        <begin position="129"/>
        <end position="148"/>
    </location>
</feature>
<organism evidence="2 3">
    <name type="scientific">Sulfitobacter sediminis</name>
    <dbReference type="NCBI Taxonomy" id="3234186"/>
    <lineage>
        <taxon>Bacteria</taxon>
        <taxon>Pseudomonadati</taxon>
        <taxon>Pseudomonadota</taxon>
        <taxon>Alphaproteobacteria</taxon>
        <taxon>Rhodobacterales</taxon>
        <taxon>Roseobacteraceae</taxon>
        <taxon>Sulfitobacter</taxon>
    </lineage>
</organism>
<accession>A0ABV3RRW5</accession>
<comment type="caution">
    <text evidence="2">The sequence shown here is derived from an EMBL/GenBank/DDBJ whole genome shotgun (WGS) entry which is preliminary data.</text>
</comment>